<dbReference type="Proteomes" id="UP000182332">
    <property type="component" value="Unassembled WGS sequence"/>
</dbReference>
<dbReference type="RefSeq" id="WP_074891181.1">
    <property type="nucleotide sequence ID" value="NZ_FOHW01000023.1"/>
</dbReference>
<reference evidence="1 2" key="1">
    <citation type="submission" date="2016-10" db="EMBL/GenBank/DDBJ databases">
        <authorList>
            <person name="de Groot N.N."/>
        </authorList>
    </citation>
    <scope>NUCLEOTIDE SEQUENCE [LARGE SCALE GENOMIC DNA]</scope>
    <source>
        <strain evidence="1 2">DSM 11363</strain>
    </source>
</reference>
<sequence>MHRKKLLIVGGGNLCLQILQILAPRNQFEFHVASRDSEKTTRLCNLIRLAALQQNVTVDIHSHHMDLRESCISRNAETLLKIRPDIILNCASLQPWRVITQLPAERFAALDQAQLGPWLPMYLAPAYALMRAVKQSCPKSLVVNAAFPDAVNPILYKVGMAPDIGIGNIANLIPATRCAIARLAECLPTQVCAKLVGHHYFSHSVPRHGLPPQRLESSFSLTYWIDGEERTGEHAAEAIFGCVAREFSQLGGVDGQYLTAMSAVTLLENLHADHEVRVHGPGPQGLPGGYPVKVGMGKVLLDLPYGVTREEAIKVNEAGQRLDGITLIRADGTAVFGEAQMQIMQRELNFVMAEMRVSDAAAWAEELGSKYLTYAEATHQHTSSHHTGVAAHATGHRAFAC</sequence>
<gene>
    <name evidence="1" type="ORF">SAMN05216197_12348</name>
</gene>
<dbReference type="AlphaFoldDB" id="A0A1I0GSW7"/>
<dbReference type="SUPFAM" id="SSF51735">
    <property type="entry name" value="NAD(P)-binding Rossmann-fold domains"/>
    <property type="match status" value="1"/>
</dbReference>
<proteinExistence type="predicted"/>
<evidence type="ECO:0000313" key="1">
    <source>
        <dbReference type="EMBL" id="SET74429.1"/>
    </source>
</evidence>
<organism evidence="1 2">
    <name type="scientific">Pseudomonas graminis</name>
    <dbReference type="NCBI Taxonomy" id="158627"/>
    <lineage>
        <taxon>Bacteria</taxon>
        <taxon>Pseudomonadati</taxon>
        <taxon>Pseudomonadota</taxon>
        <taxon>Gammaproteobacteria</taxon>
        <taxon>Pseudomonadales</taxon>
        <taxon>Pseudomonadaceae</taxon>
        <taxon>Pseudomonas</taxon>
    </lineage>
</organism>
<protein>
    <recommendedName>
        <fullName evidence="3">Saccharopine dehydrogenase NADP binding domain-containing protein</fullName>
    </recommendedName>
</protein>
<evidence type="ECO:0000313" key="2">
    <source>
        <dbReference type="Proteomes" id="UP000182332"/>
    </source>
</evidence>
<dbReference type="InterPro" id="IPR036291">
    <property type="entry name" value="NAD(P)-bd_dom_sf"/>
</dbReference>
<evidence type="ECO:0008006" key="3">
    <source>
        <dbReference type="Google" id="ProtNLM"/>
    </source>
</evidence>
<accession>A0A1I0GSW7</accession>
<name>A0A1I0GSW7_9PSED</name>
<dbReference type="EMBL" id="FOHW01000023">
    <property type="protein sequence ID" value="SET74429.1"/>
    <property type="molecule type" value="Genomic_DNA"/>
</dbReference>